<dbReference type="Proteomes" id="UP000824262">
    <property type="component" value="Unassembled WGS sequence"/>
</dbReference>
<dbReference type="InterPro" id="IPR019079">
    <property type="entry name" value="Capsule_synth_CapA"/>
</dbReference>
<evidence type="ECO:0000313" key="5">
    <source>
        <dbReference type="EMBL" id="HIQ78152.1"/>
    </source>
</evidence>
<dbReference type="SMART" id="SM00854">
    <property type="entry name" value="PGA_cap"/>
    <property type="match status" value="1"/>
</dbReference>
<accession>A0A9D0ZDM2</accession>
<reference evidence="5" key="1">
    <citation type="submission" date="2020-10" db="EMBL/GenBank/DDBJ databases">
        <authorList>
            <person name="Gilroy R."/>
        </authorList>
    </citation>
    <scope>NUCLEOTIDE SEQUENCE</scope>
    <source>
        <strain evidence="5">ChiBcolR7-354</strain>
    </source>
</reference>
<comment type="similarity">
    <text evidence="1">Belongs to the CapA family.</text>
</comment>
<dbReference type="InterPro" id="IPR029052">
    <property type="entry name" value="Metallo-depent_PP-like"/>
</dbReference>
<gene>
    <name evidence="5" type="ORF">IAB77_02710</name>
</gene>
<feature type="domain" description="Capsule synthesis protein CapA" evidence="4">
    <location>
        <begin position="74"/>
        <end position="299"/>
    </location>
</feature>
<feature type="chain" id="PRO_5039038248" evidence="3">
    <location>
        <begin position="27"/>
        <end position="383"/>
    </location>
</feature>
<evidence type="ECO:0000256" key="2">
    <source>
        <dbReference type="SAM" id="MobiDB-lite"/>
    </source>
</evidence>
<evidence type="ECO:0000259" key="4">
    <source>
        <dbReference type="SMART" id="SM00854"/>
    </source>
</evidence>
<dbReference type="PANTHER" id="PTHR33393">
    <property type="entry name" value="POLYGLUTAMINE SYNTHESIS ACCESSORY PROTEIN RV0574C-RELATED"/>
    <property type="match status" value="1"/>
</dbReference>
<dbReference type="SUPFAM" id="SSF56300">
    <property type="entry name" value="Metallo-dependent phosphatases"/>
    <property type="match status" value="1"/>
</dbReference>
<dbReference type="Pfam" id="PF09587">
    <property type="entry name" value="PGA_cap"/>
    <property type="match status" value="1"/>
</dbReference>
<comment type="caution">
    <text evidence="5">The sequence shown here is derived from an EMBL/GenBank/DDBJ whole genome shotgun (WGS) entry which is preliminary data.</text>
</comment>
<proteinExistence type="inferred from homology"/>
<sequence>MKRGLLKAALALCAAAVMLFGGSVRSMPEIVDPATLPTRSPSMSAMPPEPSESPEPETSPSPGPSAAPEEESYVISFIGDITPDSVAAYRNTAQGYQSVVTADNLGYVFENTKQYFEDDDFTLANFECVLSDGGTAADKNFVFRAPPEYAGILTEGGVEFVTLGNNHVLDYGEQGYADTMAALDDAGVAYAGRDEYTVYETESGLKIGVYAASFPESTAQIESGVAALEEAGADFIIAAMHWGDEGSYDVNADQLSQGRAAIDAGADVVYGSHPHTLQPVEVYNGRYIFYSMGNWSFGGNTNPSDMDTAIARLTVSRGEDGELAVTGVELIPCSCSSSAEGNNYQPTPYAEGSAEYERAISKLEGTFTGANLTIPYEYGYNEY</sequence>
<feature type="region of interest" description="Disordered" evidence="2">
    <location>
        <begin position="32"/>
        <end position="69"/>
    </location>
</feature>
<protein>
    <submittedName>
        <fullName evidence="5">CapA family protein</fullName>
    </submittedName>
</protein>
<keyword evidence="3" id="KW-0732">Signal</keyword>
<evidence type="ECO:0000256" key="1">
    <source>
        <dbReference type="ARBA" id="ARBA00005662"/>
    </source>
</evidence>
<reference evidence="5" key="2">
    <citation type="journal article" date="2021" name="PeerJ">
        <title>Extensive microbial diversity within the chicken gut microbiome revealed by metagenomics and culture.</title>
        <authorList>
            <person name="Gilroy R."/>
            <person name="Ravi A."/>
            <person name="Getino M."/>
            <person name="Pursley I."/>
            <person name="Horton D.L."/>
            <person name="Alikhan N.F."/>
            <person name="Baker D."/>
            <person name="Gharbi K."/>
            <person name="Hall N."/>
            <person name="Watson M."/>
            <person name="Adriaenssens E.M."/>
            <person name="Foster-Nyarko E."/>
            <person name="Jarju S."/>
            <person name="Secka A."/>
            <person name="Antonio M."/>
            <person name="Oren A."/>
            <person name="Chaudhuri R.R."/>
            <person name="La Ragione R."/>
            <person name="Hildebrand F."/>
            <person name="Pallen M.J."/>
        </authorList>
    </citation>
    <scope>NUCLEOTIDE SEQUENCE</scope>
    <source>
        <strain evidence="5">ChiBcolR7-354</strain>
    </source>
</reference>
<evidence type="ECO:0000256" key="3">
    <source>
        <dbReference type="SAM" id="SignalP"/>
    </source>
</evidence>
<dbReference type="Gene3D" id="3.60.21.10">
    <property type="match status" value="1"/>
</dbReference>
<feature type="signal peptide" evidence="3">
    <location>
        <begin position="1"/>
        <end position="26"/>
    </location>
</feature>
<evidence type="ECO:0000313" key="6">
    <source>
        <dbReference type="Proteomes" id="UP000824262"/>
    </source>
</evidence>
<dbReference type="InterPro" id="IPR052169">
    <property type="entry name" value="CW_Biosynth-Accessory"/>
</dbReference>
<dbReference type="AlphaFoldDB" id="A0A9D0ZDM2"/>
<dbReference type="CDD" id="cd07381">
    <property type="entry name" value="MPP_CapA"/>
    <property type="match status" value="1"/>
</dbReference>
<feature type="compositionally biased region" description="Pro residues" evidence="2">
    <location>
        <begin position="47"/>
        <end position="65"/>
    </location>
</feature>
<name>A0A9D0ZDM2_9FIRM</name>
<dbReference type="PANTHER" id="PTHR33393:SF13">
    <property type="entry name" value="PGA BIOSYNTHESIS PROTEIN CAPA"/>
    <property type="match status" value="1"/>
</dbReference>
<organism evidence="5 6">
    <name type="scientific">Candidatus Scatomorpha intestinavium</name>
    <dbReference type="NCBI Taxonomy" id="2840922"/>
    <lineage>
        <taxon>Bacteria</taxon>
        <taxon>Bacillati</taxon>
        <taxon>Bacillota</taxon>
        <taxon>Clostridia</taxon>
        <taxon>Eubacteriales</taxon>
        <taxon>Candidatus Scatomorpha</taxon>
    </lineage>
</organism>
<dbReference type="EMBL" id="DVGA01000033">
    <property type="protein sequence ID" value="HIQ78152.1"/>
    <property type="molecule type" value="Genomic_DNA"/>
</dbReference>